<evidence type="ECO:0000259" key="11">
    <source>
        <dbReference type="Pfam" id="PF07731"/>
    </source>
</evidence>
<dbReference type="PANTHER" id="PTHR48267:SF1">
    <property type="entry name" value="BILIRUBIN OXIDASE"/>
    <property type="match status" value="1"/>
</dbReference>
<dbReference type="Pfam" id="PF07731">
    <property type="entry name" value="Cu-oxidase_2"/>
    <property type="match status" value="1"/>
</dbReference>
<evidence type="ECO:0000256" key="1">
    <source>
        <dbReference type="ARBA" id="ARBA00011245"/>
    </source>
</evidence>
<evidence type="ECO:0000256" key="2">
    <source>
        <dbReference type="ARBA" id="ARBA00022723"/>
    </source>
</evidence>
<dbReference type="GO" id="GO:0005507">
    <property type="term" value="F:copper ion binding"/>
    <property type="evidence" value="ECO:0007669"/>
    <property type="project" value="InterPro"/>
</dbReference>
<accession>A0A366E686</accession>
<comment type="caution">
    <text evidence="13">The sequence shown here is derived from an EMBL/GenBank/DDBJ whole genome shotgun (WGS) entry which is preliminary data.</text>
</comment>
<gene>
    <name evidence="13" type="ORF">DFR47_102380</name>
</gene>
<keyword evidence="9" id="KW-0732">Signal</keyword>
<evidence type="ECO:0000256" key="4">
    <source>
        <dbReference type="ARBA" id="ARBA00038978"/>
    </source>
</evidence>
<dbReference type="GO" id="GO:0016491">
    <property type="term" value="F:oxidoreductase activity"/>
    <property type="evidence" value="ECO:0007669"/>
    <property type="project" value="UniProtKB-KW"/>
</dbReference>
<dbReference type="CDD" id="cd13867">
    <property type="entry name" value="CuRO_2_CueO_FtsP"/>
    <property type="match status" value="1"/>
</dbReference>
<evidence type="ECO:0000256" key="5">
    <source>
        <dbReference type="ARBA" id="ARBA00041027"/>
    </source>
</evidence>
<feature type="domain" description="Plastocyanin-like" evidence="12">
    <location>
        <begin position="73"/>
        <end position="185"/>
    </location>
</feature>
<feature type="chain" id="PRO_5016819452" description="Multicopper oxidase CueO" evidence="9">
    <location>
        <begin position="33"/>
        <end position="568"/>
    </location>
</feature>
<evidence type="ECO:0000256" key="9">
    <source>
        <dbReference type="SAM" id="SignalP"/>
    </source>
</evidence>
<dbReference type="InterPro" id="IPR011707">
    <property type="entry name" value="Cu-oxidase-like_N"/>
</dbReference>
<dbReference type="EMBL" id="QNRH01000002">
    <property type="protein sequence ID" value="RBO97595.1"/>
    <property type="molecule type" value="Genomic_DNA"/>
</dbReference>
<keyword evidence="2" id="KW-0479">Metal-binding</keyword>
<keyword evidence="3" id="KW-0560">Oxidoreductase</keyword>
<evidence type="ECO:0000259" key="12">
    <source>
        <dbReference type="Pfam" id="PF07732"/>
    </source>
</evidence>
<sequence length="568" mass="62098">MKIINRRQALMFGLGGLSAVALPALHLNRASAQGAHDMHNMTPAAANKATGVKLPHPALLQPDNNGLVKLKIAKGRHSFQAGSSAASSGINGNYFGPVVRLQNTSHVRFAIENAMDEVTTLHWHGLMIPSDMDGGPHNVINAGAVWQPEFDINQPASFNWFHPHTHMETARQAHMGAAGLLHVSDGGDRERGLPDTFGSDDLFLAFQDRRVIDGDNVYAPDFMDLMHGFRGQYLTVNGAIAPIATVPQSIVRLRLLNASNSRNYHFHFSDGRMMHAIASDGGFLAKPVAVDILTIAPGERYEVLVDFSNGMAADFTSLPDDGSGRTPKLSDAQNLEHLMRFEVSDGLKADVMKLISALEEPAAADPAKSVKTRSFIFDENMAGNMAMMRKKMMGGESSPMGQMDHSKMDHSQMGKMQMPQPSKMQEMMPSTMNGEMDHGEHSARTADQMGPSLTAATSGITMSIADKPFDMSRVDVEAKLGSMEVWKLKAVEMGHPFHIHGANFRVLSKNGQEAPDYQQGWKDTVLVDGEAELLVHFKAEGKRSHPFMFHCHVLEHEDVGMMGQFVTV</sequence>
<dbReference type="OrthoDB" id="9757546at2"/>
<dbReference type="Proteomes" id="UP000252893">
    <property type="component" value="Unassembled WGS sequence"/>
</dbReference>
<dbReference type="AlphaFoldDB" id="A0A366E686"/>
<keyword evidence="14" id="KW-1185">Reference proteome</keyword>
<dbReference type="SUPFAM" id="SSF49503">
    <property type="entry name" value="Cupredoxins"/>
    <property type="match status" value="3"/>
</dbReference>
<evidence type="ECO:0000256" key="6">
    <source>
        <dbReference type="ARBA" id="ARBA00042896"/>
    </source>
</evidence>
<dbReference type="PROSITE" id="PS00080">
    <property type="entry name" value="MULTICOPPER_OXIDASE2"/>
    <property type="match status" value="1"/>
</dbReference>
<comment type="catalytic activity">
    <reaction evidence="8">
        <text>4 Cu(+) + O2 + 4 H(+) = 4 Cu(2+) + 2 H2O</text>
        <dbReference type="Rhea" id="RHEA:30083"/>
        <dbReference type="ChEBI" id="CHEBI:15377"/>
        <dbReference type="ChEBI" id="CHEBI:15378"/>
        <dbReference type="ChEBI" id="CHEBI:15379"/>
        <dbReference type="ChEBI" id="CHEBI:29036"/>
        <dbReference type="ChEBI" id="CHEBI:49552"/>
        <dbReference type="EC" id="1.16.3.4"/>
    </reaction>
    <physiologicalReaction direction="left-to-right" evidence="8">
        <dbReference type="Rhea" id="RHEA:30084"/>
    </physiologicalReaction>
</comment>
<dbReference type="CDD" id="cd13890">
    <property type="entry name" value="CuRO_3_CueO_FtsP"/>
    <property type="match status" value="1"/>
</dbReference>
<name>A0A366E686_9HYPH</name>
<evidence type="ECO:0000313" key="14">
    <source>
        <dbReference type="Proteomes" id="UP000252893"/>
    </source>
</evidence>
<organism evidence="13 14">
    <name type="scientific">Pseudochrobactrum asaccharolyticum</name>
    <dbReference type="NCBI Taxonomy" id="354351"/>
    <lineage>
        <taxon>Bacteria</taxon>
        <taxon>Pseudomonadati</taxon>
        <taxon>Pseudomonadota</taxon>
        <taxon>Alphaproteobacteria</taxon>
        <taxon>Hyphomicrobiales</taxon>
        <taxon>Brucellaceae</taxon>
        <taxon>Pseudochrobactrum</taxon>
    </lineage>
</organism>
<feature type="domain" description="Plastocyanin-like" evidence="11">
    <location>
        <begin position="460"/>
        <end position="567"/>
    </location>
</feature>
<comment type="subunit">
    <text evidence="1">Monomer.</text>
</comment>
<dbReference type="InterPro" id="IPR011706">
    <property type="entry name" value="Cu-oxidase_C"/>
</dbReference>
<evidence type="ECO:0000256" key="8">
    <source>
        <dbReference type="ARBA" id="ARBA00048092"/>
    </source>
</evidence>
<dbReference type="NCBIfam" id="NF008205">
    <property type="entry name" value="PRK10965.1"/>
    <property type="match status" value="1"/>
</dbReference>
<reference evidence="13 14" key="1">
    <citation type="submission" date="2018-06" db="EMBL/GenBank/DDBJ databases">
        <title>Genomic Encyclopedia of Type Strains, Phase IV (KMG-IV): sequencing the most valuable type-strain genomes for metagenomic binning, comparative biology and taxonomic classification.</title>
        <authorList>
            <person name="Goeker M."/>
        </authorList>
    </citation>
    <scope>NUCLEOTIDE SEQUENCE [LARGE SCALE GENOMIC DNA]</scope>
    <source>
        <strain evidence="13 14">DSM 25619</strain>
    </source>
</reference>
<dbReference type="PANTHER" id="PTHR48267">
    <property type="entry name" value="CUPREDOXIN SUPERFAMILY PROTEIN"/>
    <property type="match status" value="1"/>
</dbReference>
<dbReference type="InterPro" id="IPR045087">
    <property type="entry name" value="Cu-oxidase_fam"/>
</dbReference>
<evidence type="ECO:0000256" key="7">
    <source>
        <dbReference type="ARBA" id="ARBA00043090"/>
    </source>
</evidence>
<dbReference type="EC" id="1.16.3.4" evidence="4"/>
<evidence type="ECO:0000256" key="3">
    <source>
        <dbReference type="ARBA" id="ARBA00023002"/>
    </source>
</evidence>
<evidence type="ECO:0000313" key="13">
    <source>
        <dbReference type="EMBL" id="RBO97595.1"/>
    </source>
</evidence>
<proteinExistence type="predicted"/>
<dbReference type="InterPro" id="IPR002355">
    <property type="entry name" value="Cu_oxidase_Cu_BS"/>
</dbReference>
<dbReference type="PROSITE" id="PS51318">
    <property type="entry name" value="TAT"/>
    <property type="match status" value="1"/>
</dbReference>
<dbReference type="Pfam" id="PF07732">
    <property type="entry name" value="Cu-oxidase_3"/>
    <property type="match status" value="1"/>
</dbReference>
<dbReference type="Gene3D" id="2.60.40.420">
    <property type="entry name" value="Cupredoxins - blue copper proteins"/>
    <property type="match status" value="3"/>
</dbReference>
<dbReference type="InterPro" id="IPR001117">
    <property type="entry name" value="Cu-oxidase_2nd"/>
</dbReference>
<feature type="signal peptide" evidence="9">
    <location>
        <begin position="1"/>
        <end position="32"/>
    </location>
</feature>
<feature type="domain" description="Plastocyanin-like" evidence="10">
    <location>
        <begin position="235"/>
        <end position="309"/>
    </location>
</feature>
<dbReference type="InterPro" id="IPR006311">
    <property type="entry name" value="TAT_signal"/>
</dbReference>
<dbReference type="Pfam" id="PF00394">
    <property type="entry name" value="Cu-oxidase"/>
    <property type="match status" value="1"/>
</dbReference>
<protein>
    <recommendedName>
        <fullName evidence="5">Multicopper oxidase CueO</fullName>
        <ecNumber evidence="4">1.16.3.4</ecNumber>
    </recommendedName>
    <alternativeName>
        <fullName evidence="6">Copper efflux oxidase</fullName>
    </alternativeName>
    <alternativeName>
        <fullName evidence="7">Cuprous oxidase</fullName>
    </alternativeName>
</protein>
<dbReference type="InterPro" id="IPR008972">
    <property type="entry name" value="Cupredoxin"/>
</dbReference>
<evidence type="ECO:0000259" key="10">
    <source>
        <dbReference type="Pfam" id="PF00394"/>
    </source>
</evidence>
<dbReference type="RefSeq" id="WP_113943581.1">
    <property type="nucleotide sequence ID" value="NZ_JBHEEG010000002.1"/>
</dbReference>